<evidence type="ECO:0000313" key="7">
    <source>
        <dbReference type="EMBL" id="KOG00138.1"/>
    </source>
</evidence>
<gene>
    <name evidence="7" type="ORF">OCBIM_22007767mg</name>
</gene>
<comment type="subcellular location">
    <subcellularLocation>
        <location evidence="1">Membrane</location>
        <topology evidence="1">Multi-pass membrane protein</topology>
    </subcellularLocation>
</comment>
<dbReference type="PANTHER" id="PTHR24064">
    <property type="entry name" value="SOLUTE CARRIER FAMILY 22 MEMBER"/>
    <property type="match status" value="1"/>
</dbReference>
<evidence type="ECO:0000256" key="2">
    <source>
        <dbReference type="ARBA" id="ARBA00022692"/>
    </source>
</evidence>
<evidence type="ECO:0000256" key="1">
    <source>
        <dbReference type="ARBA" id="ARBA00004141"/>
    </source>
</evidence>
<dbReference type="GO" id="GO:0022857">
    <property type="term" value="F:transmembrane transporter activity"/>
    <property type="evidence" value="ECO:0007669"/>
    <property type="project" value="InterPro"/>
</dbReference>
<dbReference type="InterPro" id="IPR036259">
    <property type="entry name" value="MFS_trans_sf"/>
</dbReference>
<evidence type="ECO:0000259" key="6">
    <source>
        <dbReference type="PROSITE" id="PS50850"/>
    </source>
</evidence>
<dbReference type="PROSITE" id="PS50850">
    <property type="entry name" value="MFS"/>
    <property type="match status" value="1"/>
</dbReference>
<evidence type="ECO:0000256" key="3">
    <source>
        <dbReference type="ARBA" id="ARBA00022989"/>
    </source>
</evidence>
<protein>
    <recommendedName>
        <fullName evidence="6">Major facilitator superfamily (MFS) profile domain-containing protein</fullName>
    </recommendedName>
</protein>
<dbReference type="SUPFAM" id="SSF103473">
    <property type="entry name" value="MFS general substrate transporter"/>
    <property type="match status" value="1"/>
</dbReference>
<dbReference type="InterPro" id="IPR011701">
    <property type="entry name" value="MFS"/>
</dbReference>
<feature type="transmembrane region" description="Helical" evidence="5">
    <location>
        <begin position="31"/>
        <end position="51"/>
    </location>
</feature>
<dbReference type="Gene3D" id="1.20.1250.20">
    <property type="entry name" value="MFS general substrate transporter like domains"/>
    <property type="match status" value="1"/>
</dbReference>
<dbReference type="OrthoDB" id="5296287at2759"/>
<reference evidence="7" key="1">
    <citation type="submission" date="2015-07" db="EMBL/GenBank/DDBJ databases">
        <title>MeaNS - Measles Nucleotide Surveillance Program.</title>
        <authorList>
            <person name="Tran T."/>
            <person name="Druce J."/>
        </authorList>
    </citation>
    <scope>NUCLEOTIDE SEQUENCE</scope>
    <source>
        <strain evidence="7">UCB-OBI-ISO-001</strain>
        <tissue evidence="7">Gonad</tissue>
    </source>
</reference>
<keyword evidence="2 5" id="KW-0812">Transmembrane</keyword>
<sequence length="418" mass="47388">MKETTMQPSEIDVDGILRALGDSKYFHTTQYLIICASALTASANSFFYVFIATIPEYRCKNLTEFQLSQYNISIREEVNLSYDKCSIDIINTDGGITRENRTLDCLNGYYYTAPVDKSIVSQWNLVCNNEGLAESTQTFYILGQVVSGLLAPYLIERFGRKPMRVLSNLFLVVFNLLSAFSSFYWLFAAARFFTGGLREVYVLSSVTLVCELYPKEKRIVMTGIFLFIWSTLSCSLGLIAYLLKDYSWNTLFLFNAVVSGYFLVDLLFMEESLRWLFANSKIKTAKKILKKAAEQNKVDFDNVWNITLKDASKQQAVSHVNETSLESQNNGPNIPIEYVQPYSEKEASTFAKLIAIFKLPYLRKITIVVSIECAVDVASLNSILLMPDILVGSVYLNSAIMFFVEGISSFFYTTLAKR</sequence>
<dbReference type="GO" id="GO:0016020">
    <property type="term" value="C:membrane"/>
    <property type="evidence" value="ECO:0007669"/>
    <property type="project" value="UniProtKB-SubCell"/>
</dbReference>
<organism evidence="7">
    <name type="scientific">Octopus bimaculoides</name>
    <name type="common">California two-spotted octopus</name>
    <dbReference type="NCBI Taxonomy" id="37653"/>
    <lineage>
        <taxon>Eukaryota</taxon>
        <taxon>Metazoa</taxon>
        <taxon>Spiralia</taxon>
        <taxon>Lophotrochozoa</taxon>
        <taxon>Mollusca</taxon>
        <taxon>Cephalopoda</taxon>
        <taxon>Coleoidea</taxon>
        <taxon>Octopodiformes</taxon>
        <taxon>Octopoda</taxon>
        <taxon>Incirrata</taxon>
        <taxon>Octopodidae</taxon>
        <taxon>Octopus</taxon>
    </lineage>
</organism>
<feature type="domain" description="Major facilitator superfamily (MFS) profile" evidence="6">
    <location>
        <begin position="37"/>
        <end position="418"/>
    </location>
</feature>
<name>A0A0L8IFD6_OCTBM</name>
<evidence type="ECO:0000256" key="5">
    <source>
        <dbReference type="SAM" id="Phobius"/>
    </source>
</evidence>
<keyword evidence="3 5" id="KW-1133">Transmembrane helix</keyword>
<dbReference type="InterPro" id="IPR020846">
    <property type="entry name" value="MFS_dom"/>
</dbReference>
<evidence type="ECO:0000256" key="4">
    <source>
        <dbReference type="ARBA" id="ARBA00023136"/>
    </source>
</evidence>
<dbReference type="AlphaFoldDB" id="A0A0L8IFD6"/>
<feature type="transmembrane region" description="Helical" evidence="5">
    <location>
        <begin position="248"/>
        <end position="268"/>
    </location>
</feature>
<feature type="transmembrane region" description="Helical" evidence="5">
    <location>
        <begin position="392"/>
        <end position="415"/>
    </location>
</feature>
<accession>A0A0L8IFD6</accession>
<feature type="transmembrane region" description="Helical" evidence="5">
    <location>
        <begin position="220"/>
        <end position="242"/>
    </location>
</feature>
<proteinExistence type="predicted"/>
<dbReference type="EMBL" id="KQ415847">
    <property type="protein sequence ID" value="KOG00138.1"/>
    <property type="molecule type" value="Genomic_DNA"/>
</dbReference>
<dbReference type="Pfam" id="PF07690">
    <property type="entry name" value="MFS_1"/>
    <property type="match status" value="1"/>
</dbReference>
<feature type="transmembrane region" description="Helical" evidence="5">
    <location>
        <begin position="165"/>
        <end position="186"/>
    </location>
</feature>
<keyword evidence="4 5" id="KW-0472">Membrane</keyword>